<evidence type="ECO:0000256" key="4">
    <source>
        <dbReference type="ARBA" id="ARBA00023163"/>
    </source>
</evidence>
<keyword evidence="3" id="KW-0238">DNA-binding</keyword>
<dbReference type="InterPro" id="IPR036388">
    <property type="entry name" value="WH-like_DNA-bd_sf"/>
</dbReference>
<dbReference type="Pfam" id="PF00126">
    <property type="entry name" value="HTH_1"/>
    <property type="match status" value="1"/>
</dbReference>
<dbReference type="GO" id="GO:0043565">
    <property type="term" value="F:sequence-specific DNA binding"/>
    <property type="evidence" value="ECO:0007669"/>
    <property type="project" value="TreeGrafter"/>
</dbReference>
<evidence type="ECO:0000256" key="1">
    <source>
        <dbReference type="ARBA" id="ARBA00009437"/>
    </source>
</evidence>
<evidence type="ECO:0000256" key="2">
    <source>
        <dbReference type="ARBA" id="ARBA00023015"/>
    </source>
</evidence>
<protein>
    <submittedName>
        <fullName evidence="6">LysR family transcriptional regulator</fullName>
    </submittedName>
</protein>
<keyword evidence="4" id="KW-0804">Transcription</keyword>
<evidence type="ECO:0000313" key="7">
    <source>
        <dbReference type="Proteomes" id="UP000269692"/>
    </source>
</evidence>
<dbReference type="PANTHER" id="PTHR30537:SF3">
    <property type="entry name" value="TRANSCRIPTIONAL REGULATORY PROTEIN"/>
    <property type="match status" value="1"/>
</dbReference>
<dbReference type="InterPro" id="IPR058163">
    <property type="entry name" value="LysR-type_TF_proteobact-type"/>
</dbReference>
<keyword evidence="2" id="KW-0805">Transcription regulation</keyword>
<dbReference type="PROSITE" id="PS50931">
    <property type="entry name" value="HTH_LYSR"/>
    <property type="match status" value="1"/>
</dbReference>
<dbReference type="InterPro" id="IPR000847">
    <property type="entry name" value="LysR_HTH_N"/>
</dbReference>
<dbReference type="AlphaFoldDB" id="A0A3L7A7V6"/>
<evidence type="ECO:0000256" key="3">
    <source>
        <dbReference type="ARBA" id="ARBA00023125"/>
    </source>
</evidence>
<accession>A0A3L7A7V6</accession>
<gene>
    <name evidence="6" type="ORF">D9R14_16535</name>
</gene>
<dbReference type="InterPro" id="IPR005119">
    <property type="entry name" value="LysR_subst-bd"/>
</dbReference>
<dbReference type="RefSeq" id="WP_121624448.1">
    <property type="nucleotide sequence ID" value="NZ_JACIIW010000003.1"/>
</dbReference>
<dbReference type="SUPFAM" id="SSF53850">
    <property type="entry name" value="Periplasmic binding protein-like II"/>
    <property type="match status" value="1"/>
</dbReference>
<dbReference type="InterPro" id="IPR036390">
    <property type="entry name" value="WH_DNA-bd_sf"/>
</dbReference>
<reference evidence="6 7" key="1">
    <citation type="submission" date="2018-10" db="EMBL/GenBank/DDBJ databases">
        <title>Xanthobacter tagetidis genome sequencing and assembly.</title>
        <authorList>
            <person name="Maclea K.S."/>
            <person name="Goen A.E."/>
            <person name="Fatima S.A."/>
        </authorList>
    </citation>
    <scope>NUCLEOTIDE SEQUENCE [LARGE SCALE GENOMIC DNA]</scope>
    <source>
        <strain evidence="6 7">ATCC 700314</strain>
    </source>
</reference>
<dbReference type="EMBL" id="RCTF01000014">
    <property type="protein sequence ID" value="RLP75890.1"/>
    <property type="molecule type" value="Genomic_DNA"/>
</dbReference>
<comment type="similarity">
    <text evidence="1">Belongs to the LysR transcriptional regulatory family.</text>
</comment>
<proteinExistence type="inferred from homology"/>
<dbReference type="Pfam" id="PF03466">
    <property type="entry name" value="LysR_substrate"/>
    <property type="match status" value="1"/>
</dbReference>
<dbReference type="Gene3D" id="3.40.190.290">
    <property type="match status" value="1"/>
</dbReference>
<evidence type="ECO:0000313" key="6">
    <source>
        <dbReference type="EMBL" id="RLP75890.1"/>
    </source>
</evidence>
<comment type="caution">
    <text evidence="6">The sequence shown here is derived from an EMBL/GenBank/DDBJ whole genome shotgun (WGS) entry which is preliminary data.</text>
</comment>
<keyword evidence="7" id="KW-1185">Reference proteome</keyword>
<dbReference type="Proteomes" id="UP000269692">
    <property type="component" value="Unassembled WGS sequence"/>
</dbReference>
<sequence>MFNWNDLTYFLELARQSRLMPAARRLRVDHTTVSRRIAELEKDLSVKLFDRKPDGFVLTEQGHRLFAIAERIELEAGEIQESIRAAPSAPTGRVRVASMEGIGAFYLAERFAELAEKEPGIVVELVTERHLINLTKREADISISFVPLSGQRLVMRKVGQFRLALYAAPDYIRRRGLPQTVDDLPAHMFVDYVEDLVAIQPVHWLLDVLEPANVAFRSTSMHAQQNAIARGAGIGLLPLFSAKSNPRLIPVLADEVTVTRDIYVGVHEDLEFMGRVKMVLRHLTDVFKRDADYLTKL</sequence>
<name>A0A3L7A7V6_9HYPH</name>
<dbReference type="GO" id="GO:0006351">
    <property type="term" value="P:DNA-templated transcription"/>
    <property type="evidence" value="ECO:0007669"/>
    <property type="project" value="TreeGrafter"/>
</dbReference>
<dbReference type="OrthoDB" id="7624726at2"/>
<dbReference type="Gene3D" id="1.10.10.10">
    <property type="entry name" value="Winged helix-like DNA-binding domain superfamily/Winged helix DNA-binding domain"/>
    <property type="match status" value="1"/>
</dbReference>
<organism evidence="6 7">
    <name type="scientific">Xanthobacter tagetidis</name>
    <dbReference type="NCBI Taxonomy" id="60216"/>
    <lineage>
        <taxon>Bacteria</taxon>
        <taxon>Pseudomonadati</taxon>
        <taxon>Pseudomonadota</taxon>
        <taxon>Alphaproteobacteria</taxon>
        <taxon>Hyphomicrobiales</taxon>
        <taxon>Xanthobacteraceae</taxon>
        <taxon>Xanthobacter</taxon>
    </lineage>
</organism>
<feature type="domain" description="HTH lysR-type" evidence="5">
    <location>
        <begin position="2"/>
        <end position="59"/>
    </location>
</feature>
<dbReference type="PANTHER" id="PTHR30537">
    <property type="entry name" value="HTH-TYPE TRANSCRIPTIONAL REGULATOR"/>
    <property type="match status" value="1"/>
</dbReference>
<evidence type="ECO:0000259" key="5">
    <source>
        <dbReference type="PROSITE" id="PS50931"/>
    </source>
</evidence>
<dbReference type="GO" id="GO:0003700">
    <property type="term" value="F:DNA-binding transcription factor activity"/>
    <property type="evidence" value="ECO:0007669"/>
    <property type="project" value="InterPro"/>
</dbReference>
<dbReference type="SUPFAM" id="SSF46785">
    <property type="entry name" value="Winged helix' DNA-binding domain"/>
    <property type="match status" value="1"/>
</dbReference>